<dbReference type="RefSeq" id="WP_207690161.1">
    <property type="nucleotide sequence ID" value="NZ_CP061799.1"/>
</dbReference>
<protein>
    <submittedName>
        <fullName evidence="1">Uncharacterized protein</fullName>
    </submittedName>
</protein>
<evidence type="ECO:0000313" key="2">
    <source>
        <dbReference type="Proteomes" id="UP000663720"/>
    </source>
</evidence>
<name>A0A975B3U9_9BACT</name>
<accession>A0A975B3U9</accession>
<organism evidence="1 2">
    <name type="scientific">Desulfonema limicola</name>
    <dbReference type="NCBI Taxonomy" id="45656"/>
    <lineage>
        <taxon>Bacteria</taxon>
        <taxon>Pseudomonadati</taxon>
        <taxon>Thermodesulfobacteriota</taxon>
        <taxon>Desulfobacteria</taxon>
        <taxon>Desulfobacterales</taxon>
        <taxon>Desulfococcaceae</taxon>
        <taxon>Desulfonema</taxon>
    </lineage>
</organism>
<keyword evidence="2" id="KW-1185">Reference proteome</keyword>
<sequence>MPNNKLHPANYESDESLYSDDGVDLTLIRWMLSLTPEQRLEVLIKNVQAVNCLREAVKK</sequence>
<dbReference type="Proteomes" id="UP000663720">
    <property type="component" value="Chromosome"/>
</dbReference>
<gene>
    <name evidence="1" type="ORF">dnl_04980</name>
</gene>
<proteinExistence type="predicted"/>
<dbReference type="EMBL" id="CP061799">
    <property type="protein sequence ID" value="QTA78278.1"/>
    <property type="molecule type" value="Genomic_DNA"/>
</dbReference>
<reference evidence="1" key="1">
    <citation type="journal article" date="2021" name="Microb. Physiol.">
        <title>Proteogenomic Insights into the Physiology of Marine, Sulfate-Reducing, Filamentous Desulfonema limicola and Desulfonema magnum.</title>
        <authorList>
            <person name="Schnaars V."/>
            <person name="Wohlbrand L."/>
            <person name="Scheve S."/>
            <person name="Hinrichs C."/>
            <person name="Reinhardt R."/>
            <person name="Rabus R."/>
        </authorList>
    </citation>
    <scope>NUCLEOTIDE SEQUENCE</scope>
    <source>
        <strain evidence="1">5ac10</strain>
    </source>
</reference>
<evidence type="ECO:0000313" key="1">
    <source>
        <dbReference type="EMBL" id="QTA78278.1"/>
    </source>
</evidence>
<dbReference type="AlphaFoldDB" id="A0A975B3U9"/>
<dbReference type="KEGG" id="dli:dnl_04980"/>